<organism evidence="2 3">
    <name type="scientific">Halomonas salipaludis</name>
    <dbReference type="NCBI Taxonomy" id="2032625"/>
    <lineage>
        <taxon>Bacteria</taxon>
        <taxon>Pseudomonadati</taxon>
        <taxon>Pseudomonadota</taxon>
        <taxon>Gammaproteobacteria</taxon>
        <taxon>Oceanospirillales</taxon>
        <taxon>Halomonadaceae</taxon>
        <taxon>Halomonas</taxon>
    </lineage>
</organism>
<dbReference type="GO" id="GO:0006826">
    <property type="term" value="P:iron ion transport"/>
    <property type="evidence" value="ECO:0007669"/>
    <property type="project" value="InterPro"/>
</dbReference>
<dbReference type="EMBL" id="NSKB01000004">
    <property type="protein sequence ID" value="PAU76611.1"/>
    <property type="molecule type" value="Genomic_DNA"/>
</dbReference>
<dbReference type="InterPro" id="IPR010413">
    <property type="entry name" value="HutX-like"/>
</dbReference>
<dbReference type="Proteomes" id="UP000217771">
    <property type="component" value="Unassembled WGS sequence"/>
</dbReference>
<proteinExistence type="predicted"/>
<dbReference type="Pfam" id="PF05171">
    <property type="entry name" value="HemS"/>
    <property type="match status" value="1"/>
</dbReference>
<reference evidence="2 3" key="1">
    <citation type="submission" date="2017-08" db="EMBL/GenBank/DDBJ databases">
        <title>Halomonas alkalisoli sp. nov., isolated from saline alkaline soil.</title>
        <authorList>
            <person name="Wang D."/>
            <person name="Zhang G."/>
        </authorList>
    </citation>
    <scope>NUCLEOTIDE SEQUENCE [LARGE SCALE GENOMIC DNA]</scope>
    <source>
        <strain evidence="2 3">WRN001</strain>
    </source>
</reference>
<comment type="caution">
    <text evidence="2">The sequence shown here is derived from an EMBL/GenBank/DDBJ whole genome shotgun (WGS) entry which is preliminary data.</text>
</comment>
<keyword evidence="3" id="KW-1185">Reference proteome</keyword>
<dbReference type="Gene3D" id="3.40.1570.10">
    <property type="entry name" value="HemS/ChuS/ChuX like domains"/>
    <property type="match status" value="2"/>
</dbReference>
<sequence>MPMNTQQHAILEAFDAARAASPRLPAISIAERLAISEGELQAARIGRDVTTITLAPADLAAELCRLGLVKALTRSSAAVLEQQGYYPPLTSAGLLLAPGGLDMRLHLQRWHWACLVRDSLTDANGSTSLRHSLQVFDGHGRALHKAFSLKTTPPAAWQRLAASGNDSEPVFTRLALPAPRPLPQAPGLEEDWARLRDVHQFFALLRRHGLQRHEANTLMEGRFTRRLTPDSVAQVLESAAESALPVMLFVANPGGVQIRSGSIPQPQRRGGWLNLFGDDFTLHLDDARIAQVWQVHKPNRDGGVTSLEAFSSDGELLLQLYAERSEGNAERPAWRTLLARQADLEVAA</sequence>
<dbReference type="CDD" id="cd16831">
    <property type="entry name" value="HemS-like_C"/>
    <property type="match status" value="1"/>
</dbReference>
<accession>A0A2A2ET56</accession>
<evidence type="ECO:0000313" key="3">
    <source>
        <dbReference type="Proteomes" id="UP000217771"/>
    </source>
</evidence>
<dbReference type="InterPro" id="IPR007845">
    <property type="entry name" value="HemS/ChuX_dom"/>
</dbReference>
<name>A0A2A2ET56_9GAMM</name>
<dbReference type="InterPro" id="IPR053733">
    <property type="entry name" value="Heme_Transport_Util_sf"/>
</dbReference>
<dbReference type="SUPFAM" id="SSF144064">
    <property type="entry name" value="Heme iron utilization protein-like"/>
    <property type="match status" value="1"/>
</dbReference>
<gene>
    <name evidence="2" type="ORF">CK498_11480</name>
</gene>
<dbReference type="AlphaFoldDB" id="A0A2A2ET56"/>
<evidence type="ECO:0000259" key="1">
    <source>
        <dbReference type="Pfam" id="PF05171"/>
    </source>
</evidence>
<evidence type="ECO:0000313" key="2">
    <source>
        <dbReference type="EMBL" id="PAU76611.1"/>
    </source>
</evidence>
<protein>
    <submittedName>
        <fullName evidence="2">Heme degradation protein</fullName>
    </submittedName>
</protein>
<dbReference type="OrthoDB" id="316630at2"/>
<feature type="domain" description="Haemin-degrading HemS/ChuX" evidence="1">
    <location>
        <begin position="210"/>
        <end position="339"/>
    </location>
</feature>
<dbReference type="Pfam" id="PF06228">
    <property type="entry name" value="ChuX_HutX"/>
    <property type="match status" value="1"/>
</dbReference>